<feature type="transmembrane region" description="Helical" evidence="13">
    <location>
        <begin position="495"/>
        <end position="513"/>
    </location>
</feature>
<protein>
    <recommendedName>
        <fullName evidence="3 13">Membrane protein insertase YidC</fullName>
    </recommendedName>
    <alternativeName>
        <fullName evidence="12 13">Foldase YidC</fullName>
    </alternativeName>
    <alternativeName>
        <fullName evidence="11 13">Membrane integrase YidC</fullName>
    </alternativeName>
    <alternativeName>
        <fullName evidence="13">Membrane protein YidC</fullName>
    </alternativeName>
</protein>
<dbReference type="GO" id="GO:0015031">
    <property type="term" value="P:protein transport"/>
    <property type="evidence" value="ECO:0007669"/>
    <property type="project" value="UniProtKB-KW"/>
</dbReference>
<evidence type="ECO:0000256" key="11">
    <source>
        <dbReference type="ARBA" id="ARBA00033245"/>
    </source>
</evidence>
<keyword evidence="7 13" id="KW-0653">Protein transport</keyword>
<comment type="subunit">
    <text evidence="13">Interacts with the Sec translocase complex via SecD. Specifically interacts with transmembrane segments of nascent integral membrane proteins during membrane integration.</text>
</comment>
<comment type="similarity">
    <text evidence="2 13">Belongs to the OXA1/ALB3/YidC family. Type 1 subfamily.</text>
</comment>
<evidence type="ECO:0000256" key="8">
    <source>
        <dbReference type="ARBA" id="ARBA00022989"/>
    </source>
</evidence>
<dbReference type="GO" id="GO:0051205">
    <property type="term" value="P:protein insertion into membrane"/>
    <property type="evidence" value="ECO:0007669"/>
    <property type="project" value="TreeGrafter"/>
</dbReference>
<proteinExistence type="inferred from homology"/>
<feature type="region of interest" description="Disordered" evidence="14">
    <location>
        <begin position="41"/>
        <end position="63"/>
    </location>
</feature>
<dbReference type="PRINTS" id="PR01900">
    <property type="entry name" value="YIDCPROTEIN"/>
</dbReference>
<comment type="function">
    <text evidence="13">Required for the insertion and/or proper folding and/or complex formation of integral membrane proteins into the membrane. Involved in integration of membrane proteins that insert both dependently and independently of the Sec translocase complex, as well as at least some lipoproteins. Aids folding of multispanning membrane proteins.</text>
</comment>
<evidence type="ECO:0000313" key="18">
    <source>
        <dbReference type="Proteomes" id="UP000248795"/>
    </source>
</evidence>
<dbReference type="InterPro" id="IPR019998">
    <property type="entry name" value="Membr_insert_YidC"/>
</dbReference>
<dbReference type="InterPro" id="IPR028053">
    <property type="entry name" value="Membr_insert_YidC_N"/>
</dbReference>
<evidence type="ECO:0000256" key="7">
    <source>
        <dbReference type="ARBA" id="ARBA00022927"/>
    </source>
</evidence>
<keyword evidence="6 13" id="KW-0812">Transmembrane</keyword>
<keyword evidence="8 13" id="KW-1133">Transmembrane helix</keyword>
<comment type="subcellular location">
    <subcellularLocation>
        <location evidence="1">Cell inner membrane</location>
        <topology evidence="1">Multi-pass membrane protein</topology>
    </subcellularLocation>
    <subcellularLocation>
        <location evidence="13">Cell membrane</location>
        <topology evidence="13">Multi-pass membrane protein</topology>
    </subcellularLocation>
</comment>
<dbReference type="NCBIfam" id="TIGR03592">
    <property type="entry name" value="yidC_oxa1_cterm"/>
    <property type="match status" value="1"/>
</dbReference>
<organism evidence="17 18">
    <name type="scientific">Aestuariivirga litoralis</name>
    <dbReference type="NCBI Taxonomy" id="2650924"/>
    <lineage>
        <taxon>Bacteria</taxon>
        <taxon>Pseudomonadati</taxon>
        <taxon>Pseudomonadota</taxon>
        <taxon>Alphaproteobacteria</taxon>
        <taxon>Hyphomicrobiales</taxon>
        <taxon>Aestuariivirgaceae</taxon>
        <taxon>Aestuariivirga</taxon>
    </lineage>
</organism>
<sequence length="591" mass="65779">MNFENKNFIAAILLSMAIIFGWQYFYAAPLQKKLAETQTAETQQGTTAPATGGAVPGTTAQAAPVSREEALAASPRLPIKTDFVSGSINLKGAVIDDLHLLRYRETIDPKSPTITFLSPSGTPGALFAEQGVVPATGTTAKLPDSNTVWTAPAGAVLSEDNPVTLTWDNGAGLKFSRKIQISDEYLFTVEQTVENTSAAAVAMIPYARIQRQDTPVVSGYWVFFEGMLGWLDGSLHEIHYKDVSEQSEPDRRDTTGGWIGFTDKYWAAAIVPDQAMPVTASFIHTKRDNRDLYQTDYLAKDAMVVEPGKSASSTGRLFAGAKVVRTINAIESLYQIQGFSYIIDWGWFYFLTKPFFYLLDWLKGIVGNFGIAILVATVLVKAAVFPLANKSYASMSKMKKLQPEMERLKKEYPEDKMKQQQEMMALYKREKVSPLSGCLPVVVQIPIFFALYKVILTSIELRHAPFFGWIHDLSAPDPTSLFNLFGLIPWTPPHMLMIGVWPIIMGITMWLQMRLNPAPPDPVQASLFNWMPVMFTFMLGSFPVGLVIYWAWSNTLSILQQSLIMKRHGVDIDFFGNVKNSIPFLKKKATS</sequence>
<dbReference type="NCBIfam" id="NF002353">
    <property type="entry name" value="PRK01318.1-4"/>
    <property type="match status" value="1"/>
</dbReference>
<evidence type="ECO:0000256" key="12">
    <source>
        <dbReference type="ARBA" id="ARBA00033342"/>
    </source>
</evidence>
<evidence type="ECO:0000256" key="2">
    <source>
        <dbReference type="ARBA" id="ARBA00010527"/>
    </source>
</evidence>
<feature type="transmembrane region" description="Helical" evidence="13">
    <location>
        <begin position="366"/>
        <end position="388"/>
    </location>
</feature>
<evidence type="ECO:0000256" key="6">
    <source>
        <dbReference type="ARBA" id="ARBA00022692"/>
    </source>
</evidence>
<dbReference type="GO" id="GO:0032977">
    <property type="term" value="F:membrane insertase activity"/>
    <property type="evidence" value="ECO:0007669"/>
    <property type="project" value="InterPro"/>
</dbReference>
<evidence type="ECO:0000256" key="5">
    <source>
        <dbReference type="ARBA" id="ARBA00022475"/>
    </source>
</evidence>
<keyword evidence="9 13" id="KW-0472">Membrane</keyword>
<name>A0A2W2C8I6_9HYPH</name>
<dbReference type="InterPro" id="IPR028055">
    <property type="entry name" value="YidC/Oxa/ALB_C"/>
</dbReference>
<dbReference type="CDD" id="cd20070">
    <property type="entry name" value="5TM_YidC_Alb3"/>
    <property type="match status" value="1"/>
</dbReference>
<dbReference type="RefSeq" id="WP_111198760.1">
    <property type="nucleotide sequence ID" value="NZ_QKVK01000005.1"/>
</dbReference>
<reference evidence="18" key="1">
    <citation type="submission" date="2018-06" db="EMBL/GenBank/DDBJ databases">
        <title>Aestuariibacter litoralis strain KCTC 52945T.</title>
        <authorList>
            <person name="Li X."/>
            <person name="Salam N."/>
            <person name="Li J.-L."/>
            <person name="Chen Y.-M."/>
            <person name="Yang Z.-W."/>
            <person name="Zhang L.-Y."/>
            <person name="Han M.-X."/>
            <person name="Xiao M."/>
            <person name="Li W.-J."/>
        </authorList>
    </citation>
    <scope>NUCLEOTIDE SEQUENCE [LARGE SCALE GENOMIC DNA]</scope>
    <source>
        <strain evidence="18">KCTC 52945</strain>
    </source>
</reference>
<dbReference type="EMBL" id="QKVK01000005">
    <property type="protein sequence ID" value="PZF76523.1"/>
    <property type="molecule type" value="Genomic_DNA"/>
</dbReference>
<keyword evidence="18" id="KW-1185">Reference proteome</keyword>
<feature type="domain" description="Membrane insertase YidC N-terminal" evidence="16">
    <location>
        <begin position="76"/>
        <end position="358"/>
    </location>
</feature>
<dbReference type="PRINTS" id="PR00701">
    <property type="entry name" value="60KDINNERMP"/>
</dbReference>
<evidence type="ECO:0000256" key="9">
    <source>
        <dbReference type="ARBA" id="ARBA00023136"/>
    </source>
</evidence>
<evidence type="ECO:0000313" key="17">
    <source>
        <dbReference type="EMBL" id="PZF76523.1"/>
    </source>
</evidence>
<dbReference type="HAMAP" id="MF_01810">
    <property type="entry name" value="YidC_type1"/>
    <property type="match status" value="1"/>
</dbReference>
<dbReference type="AlphaFoldDB" id="A0A2W2C8I6"/>
<gene>
    <name evidence="13" type="primary">yidC</name>
    <name evidence="17" type="ORF">DK847_12000</name>
</gene>
<evidence type="ECO:0000256" key="10">
    <source>
        <dbReference type="ARBA" id="ARBA00023186"/>
    </source>
</evidence>
<dbReference type="InterPro" id="IPR001708">
    <property type="entry name" value="YidC/ALB3/OXA1/COX18"/>
</dbReference>
<dbReference type="PANTHER" id="PTHR12428">
    <property type="entry name" value="OXA1"/>
    <property type="match status" value="1"/>
</dbReference>
<evidence type="ECO:0000256" key="4">
    <source>
        <dbReference type="ARBA" id="ARBA00022448"/>
    </source>
</evidence>
<evidence type="ECO:0000256" key="14">
    <source>
        <dbReference type="SAM" id="MobiDB-lite"/>
    </source>
</evidence>
<dbReference type="InterPro" id="IPR038221">
    <property type="entry name" value="YidC_periplasmic_sf"/>
</dbReference>
<comment type="caution">
    <text evidence="17">The sequence shown here is derived from an EMBL/GenBank/DDBJ whole genome shotgun (WGS) entry which is preliminary data.</text>
</comment>
<dbReference type="CDD" id="cd19961">
    <property type="entry name" value="EcYidC-like_peri"/>
    <property type="match status" value="1"/>
</dbReference>
<keyword evidence="5 13" id="KW-1003">Cell membrane</keyword>
<evidence type="ECO:0000259" key="15">
    <source>
        <dbReference type="Pfam" id="PF02096"/>
    </source>
</evidence>
<dbReference type="PANTHER" id="PTHR12428:SF65">
    <property type="entry name" value="CYTOCHROME C OXIDASE ASSEMBLY PROTEIN COX18, MITOCHONDRIAL"/>
    <property type="match status" value="1"/>
</dbReference>
<comment type="caution">
    <text evidence="13">Lacks conserved residue(s) required for the propagation of feature annotation.</text>
</comment>
<evidence type="ECO:0000256" key="13">
    <source>
        <dbReference type="HAMAP-Rule" id="MF_01810"/>
    </source>
</evidence>
<keyword evidence="10 13" id="KW-0143">Chaperone</keyword>
<dbReference type="NCBIfam" id="TIGR03593">
    <property type="entry name" value="yidC_nterm"/>
    <property type="match status" value="1"/>
</dbReference>
<dbReference type="Proteomes" id="UP000248795">
    <property type="component" value="Unassembled WGS sequence"/>
</dbReference>
<dbReference type="Gene3D" id="2.70.98.90">
    <property type="match status" value="1"/>
</dbReference>
<dbReference type="Pfam" id="PF02096">
    <property type="entry name" value="60KD_IMP"/>
    <property type="match status" value="1"/>
</dbReference>
<accession>A0A2W2C8I6</accession>
<dbReference type="GO" id="GO:0005886">
    <property type="term" value="C:plasma membrane"/>
    <property type="evidence" value="ECO:0007669"/>
    <property type="project" value="UniProtKB-SubCell"/>
</dbReference>
<evidence type="ECO:0000256" key="1">
    <source>
        <dbReference type="ARBA" id="ARBA00004429"/>
    </source>
</evidence>
<evidence type="ECO:0000259" key="16">
    <source>
        <dbReference type="Pfam" id="PF14849"/>
    </source>
</evidence>
<dbReference type="Pfam" id="PF14849">
    <property type="entry name" value="YidC_periplas"/>
    <property type="match status" value="1"/>
</dbReference>
<dbReference type="InterPro" id="IPR047196">
    <property type="entry name" value="YidC_ALB_C"/>
</dbReference>
<evidence type="ECO:0000256" key="3">
    <source>
        <dbReference type="ARBA" id="ARBA00015325"/>
    </source>
</evidence>
<feature type="transmembrane region" description="Helical" evidence="13">
    <location>
        <begin position="533"/>
        <end position="552"/>
    </location>
</feature>
<feature type="domain" description="Membrane insertase YidC/Oxa/ALB C-terminal" evidence="15">
    <location>
        <begin position="369"/>
        <end position="566"/>
    </location>
</feature>
<keyword evidence="4 13" id="KW-0813">Transport</keyword>